<dbReference type="Pfam" id="PF14493">
    <property type="entry name" value="HTH_40"/>
    <property type="match status" value="1"/>
</dbReference>
<dbReference type="InterPro" id="IPR018982">
    <property type="entry name" value="RQC_domain"/>
</dbReference>
<dbReference type="InterPro" id="IPR002121">
    <property type="entry name" value="HRDC_dom"/>
</dbReference>
<dbReference type="KEGG" id="bce:BC2815"/>
<dbReference type="InterPro" id="IPR036388">
    <property type="entry name" value="WH-like_DNA-bd_sf"/>
</dbReference>
<dbReference type="NCBIfam" id="TIGR01389">
    <property type="entry name" value="recQ"/>
    <property type="match status" value="1"/>
</dbReference>
<dbReference type="SMART" id="SM00487">
    <property type="entry name" value="DEXDc"/>
    <property type="match status" value="1"/>
</dbReference>
<dbReference type="SMART" id="SM00956">
    <property type="entry name" value="RQC"/>
    <property type="match status" value="1"/>
</dbReference>
<keyword evidence="4" id="KW-0479">Metal-binding</keyword>
<gene>
    <name evidence="20" type="ordered locus">BC_2815</name>
</gene>
<dbReference type="CDD" id="cd17920">
    <property type="entry name" value="DEXHc_RecQ"/>
    <property type="match status" value="1"/>
</dbReference>
<proteinExistence type="inferred from homology"/>
<dbReference type="SUPFAM" id="SSF46785">
    <property type="entry name" value="Winged helix' DNA-binding domain"/>
    <property type="match status" value="1"/>
</dbReference>
<dbReference type="FunFam" id="1.10.10.10:FF:000564">
    <property type="entry name" value="ATP-dependent DNA helicase RecQ"/>
    <property type="match status" value="1"/>
</dbReference>
<evidence type="ECO:0000256" key="8">
    <source>
        <dbReference type="ARBA" id="ARBA00022806"/>
    </source>
</evidence>
<evidence type="ECO:0000256" key="16">
    <source>
        <dbReference type="NCBIfam" id="TIGR01389"/>
    </source>
</evidence>
<dbReference type="InterPro" id="IPR029491">
    <property type="entry name" value="Helicase_HTH"/>
</dbReference>
<dbReference type="InterPro" id="IPR032284">
    <property type="entry name" value="RecQ_Zn-bd"/>
</dbReference>
<accession>Q81CF4</accession>
<dbReference type="Pfam" id="PF16124">
    <property type="entry name" value="RecQ_Zn_bind"/>
    <property type="match status" value="1"/>
</dbReference>
<dbReference type="GO" id="GO:0005524">
    <property type="term" value="F:ATP binding"/>
    <property type="evidence" value="ECO:0007669"/>
    <property type="project" value="UniProtKB-KW"/>
</dbReference>
<evidence type="ECO:0000256" key="12">
    <source>
        <dbReference type="ARBA" id="ARBA00023172"/>
    </source>
</evidence>
<dbReference type="Pfam" id="PF00270">
    <property type="entry name" value="DEAD"/>
    <property type="match status" value="1"/>
</dbReference>
<evidence type="ECO:0000256" key="3">
    <source>
        <dbReference type="ARBA" id="ARBA00005446"/>
    </source>
</evidence>
<keyword evidence="13" id="KW-0234">DNA repair</keyword>
<evidence type="ECO:0000256" key="10">
    <source>
        <dbReference type="ARBA" id="ARBA00022840"/>
    </source>
</evidence>
<keyword evidence="6" id="KW-0227">DNA damage</keyword>
<dbReference type="FunFam" id="1.10.150.80:FF:000002">
    <property type="entry name" value="ATP-dependent DNA helicase RecQ"/>
    <property type="match status" value="1"/>
</dbReference>
<keyword evidence="7 20" id="KW-0378">Hydrolase</keyword>
<keyword evidence="12" id="KW-0233">DNA recombination</keyword>
<dbReference type="Pfam" id="PF09382">
    <property type="entry name" value="RQC"/>
    <property type="match status" value="1"/>
</dbReference>
<dbReference type="GO" id="GO:0043138">
    <property type="term" value="F:3'-5' DNA helicase activity"/>
    <property type="evidence" value="ECO:0000318"/>
    <property type="project" value="GO_Central"/>
</dbReference>
<keyword evidence="8 20" id="KW-0347">Helicase</keyword>
<dbReference type="SMART" id="SM00490">
    <property type="entry name" value="HELICc"/>
    <property type="match status" value="1"/>
</dbReference>
<evidence type="ECO:0000256" key="15">
    <source>
        <dbReference type="ARBA" id="ARBA00034617"/>
    </source>
</evidence>
<dbReference type="CDD" id="cd18794">
    <property type="entry name" value="SF2_C_RecQ"/>
    <property type="match status" value="1"/>
</dbReference>
<evidence type="ECO:0000256" key="7">
    <source>
        <dbReference type="ARBA" id="ARBA00022801"/>
    </source>
</evidence>
<keyword evidence="5" id="KW-0547">Nucleotide-binding</keyword>
<dbReference type="AlphaFoldDB" id="Q81CF4"/>
<dbReference type="GO" id="GO:0006310">
    <property type="term" value="P:DNA recombination"/>
    <property type="evidence" value="ECO:0000318"/>
    <property type="project" value="GO_Central"/>
</dbReference>
<dbReference type="GO" id="GO:0046872">
    <property type="term" value="F:metal ion binding"/>
    <property type="evidence" value="ECO:0007669"/>
    <property type="project" value="UniProtKB-KW"/>
</dbReference>
<dbReference type="GO" id="GO:0005737">
    <property type="term" value="C:cytoplasm"/>
    <property type="evidence" value="ECO:0000318"/>
    <property type="project" value="GO_Central"/>
</dbReference>
<dbReference type="PANTHER" id="PTHR13710:SF105">
    <property type="entry name" value="ATP-DEPENDENT DNA HELICASE Q1"/>
    <property type="match status" value="1"/>
</dbReference>
<dbReference type="Pfam" id="PF00271">
    <property type="entry name" value="Helicase_C"/>
    <property type="match status" value="1"/>
</dbReference>
<comment type="cofactor">
    <cofactor evidence="1">
        <name>Mg(2+)</name>
        <dbReference type="ChEBI" id="CHEBI:18420"/>
    </cofactor>
</comment>
<name>Q81CF4_BACCR</name>
<dbReference type="InterPro" id="IPR010997">
    <property type="entry name" value="HRDC-like_sf"/>
</dbReference>
<dbReference type="EMBL" id="AE016877">
    <property type="protein sequence ID" value="AAP09766.1"/>
    <property type="molecule type" value="Genomic_DNA"/>
</dbReference>
<keyword evidence="21" id="KW-1185">Reference proteome</keyword>
<dbReference type="GO" id="GO:0009432">
    <property type="term" value="P:SOS response"/>
    <property type="evidence" value="ECO:0007669"/>
    <property type="project" value="UniProtKB-UniRule"/>
</dbReference>
<dbReference type="GO" id="GO:0043590">
    <property type="term" value="C:bacterial nucleoid"/>
    <property type="evidence" value="ECO:0000318"/>
    <property type="project" value="GO_Central"/>
</dbReference>
<dbReference type="InterPro" id="IPR027417">
    <property type="entry name" value="P-loop_NTPase"/>
</dbReference>
<dbReference type="InterPro" id="IPR036390">
    <property type="entry name" value="WH_DNA-bd_sf"/>
</dbReference>
<evidence type="ECO:0000259" key="19">
    <source>
        <dbReference type="PROSITE" id="PS51194"/>
    </source>
</evidence>
<dbReference type="Proteomes" id="UP000001417">
    <property type="component" value="Chromosome"/>
</dbReference>
<dbReference type="PANTHER" id="PTHR13710">
    <property type="entry name" value="DNA HELICASE RECQ FAMILY MEMBER"/>
    <property type="match status" value="1"/>
</dbReference>
<dbReference type="PROSITE" id="PS51194">
    <property type="entry name" value="HELICASE_CTER"/>
    <property type="match status" value="1"/>
</dbReference>
<evidence type="ECO:0000259" key="18">
    <source>
        <dbReference type="PROSITE" id="PS51192"/>
    </source>
</evidence>
<dbReference type="PROSITE" id="PS51192">
    <property type="entry name" value="HELICASE_ATP_BIND_1"/>
    <property type="match status" value="1"/>
</dbReference>
<dbReference type="InterPro" id="IPR011545">
    <property type="entry name" value="DEAD/DEAH_box_helicase_dom"/>
</dbReference>
<evidence type="ECO:0000256" key="2">
    <source>
        <dbReference type="ARBA" id="ARBA00001947"/>
    </source>
</evidence>
<dbReference type="InterPro" id="IPR001650">
    <property type="entry name" value="Helicase_C-like"/>
</dbReference>
<dbReference type="Gene3D" id="3.40.50.300">
    <property type="entry name" value="P-loop containing nucleotide triphosphate hydrolases"/>
    <property type="match status" value="2"/>
</dbReference>
<dbReference type="EC" id="5.6.2.4" evidence="16"/>
<dbReference type="FunFam" id="3.40.50.300:FF:001746">
    <property type="entry name" value="ATP-dependent DNA helicase recQ"/>
    <property type="match status" value="1"/>
</dbReference>
<dbReference type="InterPro" id="IPR014001">
    <property type="entry name" value="Helicase_ATP-bd"/>
</dbReference>
<comment type="catalytic activity">
    <reaction evidence="15">
        <text>Couples ATP hydrolysis with the unwinding of duplex DNA by translocating in the 3'-5' direction.</text>
        <dbReference type="EC" id="5.6.2.4"/>
    </reaction>
</comment>
<protein>
    <recommendedName>
        <fullName evidence="16">DNA helicase RecQ</fullName>
        <ecNumber evidence="16">5.6.2.4</ecNumber>
    </recommendedName>
</protein>
<dbReference type="SUPFAM" id="SSF52540">
    <property type="entry name" value="P-loop containing nucleoside triphosphate hydrolases"/>
    <property type="match status" value="1"/>
</dbReference>
<evidence type="ECO:0000256" key="6">
    <source>
        <dbReference type="ARBA" id="ARBA00022763"/>
    </source>
</evidence>
<dbReference type="Pfam" id="PF00570">
    <property type="entry name" value="HRDC"/>
    <property type="match status" value="1"/>
</dbReference>
<dbReference type="GO" id="GO:0003677">
    <property type="term" value="F:DNA binding"/>
    <property type="evidence" value="ECO:0007669"/>
    <property type="project" value="UniProtKB-KW"/>
</dbReference>
<dbReference type="GO" id="GO:0006281">
    <property type="term" value="P:DNA repair"/>
    <property type="evidence" value="ECO:0000318"/>
    <property type="project" value="GO_Central"/>
</dbReference>
<dbReference type="FunFam" id="3.40.50.300:FF:000296">
    <property type="entry name" value="ATP-dependent DNA helicase RecQ"/>
    <property type="match status" value="1"/>
</dbReference>
<dbReference type="GO" id="GO:0016787">
    <property type="term" value="F:hydrolase activity"/>
    <property type="evidence" value="ECO:0007669"/>
    <property type="project" value="UniProtKB-KW"/>
</dbReference>
<comment type="similarity">
    <text evidence="3">Belongs to the helicase family. RecQ subfamily.</text>
</comment>
<comment type="cofactor">
    <cofactor evidence="2">
        <name>Zn(2+)</name>
        <dbReference type="ChEBI" id="CHEBI:29105"/>
    </cofactor>
</comment>
<evidence type="ECO:0000256" key="1">
    <source>
        <dbReference type="ARBA" id="ARBA00001946"/>
    </source>
</evidence>
<dbReference type="SMART" id="SM00341">
    <property type="entry name" value="HRDC"/>
    <property type="match status" value="1"/>
</dbReference>
<dbReference type="GO" id="GO:0009378">
    <property type="term" value="F:four-way junction helicase activity"/>
    <property type="evidence" value="ECO:0000318"/>
    <property type="project" value="GO_Central"/>
</dbReference>
<keyword evidence="14" id="KW-0413">Isomerase</keyword>
<evidence type="ECO:0000256" key="4">
    <source>
        <dbReference type="ARBA" id="ARBA00022723"/>
    </source>
</evidence>
<evidence type="ECO:0000256" key="9">
    <source>
        <dbReference type="ARBA" id="ARBA00022833"/>
    </source>
</evidence>
<dbReference type="Gene3D" id="1.10.150.80">
    <property type="entry name" value="HRDC domain"/>
    <property type="match status" value="1"/>
</dbReference>
<evidence type="ECO:0000256" key="14">
    <source>
        <dbReference type="ARBA" id="ARBA00023235"/>
    </source>
</evidence>
<dbReference type="RefSeq" id="WP_000494262.1">
    <property type="nucleotide sequence ID" value="NC_004722.1"/>
</dbReference>
<dbReference type="GeneID" id="99619063"/>
<dbReference type="InterPro" id="IPR006293">
    <property type="entry name" value="DNA_helicase_ATP-dep_RecQ_bac"/>
</dbReference>
<dbReference type="GO" id="GO:0006260">
    <property type="term" value="P:DNA replication"/>
    <property type="evidence" value="ECO:0007669"/>
    <property type="project" value="InterPro"/>
</dbReference>
<feature type="domain" description="Helicase C-terminal" evidence="19">
    <location>
        <begin position="219"/>
        <end position="365"/>
    </location>
</feature>
<evidence type="ECO:0000313" key="20">
    <source>
        <dbReference type="EMBL" id="AAP09766.1"/>
    </source>
</evidence>
<keyword evidence="10" id="KW-0067">ATP-binding</keyword>
<dbReference type="InterPro" id="IPR004589">
    <property type="entry name" value="DNA_helicase_ATP-dep_RecQ"/>
</dbReference>
<keyword evidence="11" id="KW-0238">DNA-binding</keyword>
<sequence>MFTKAQELLASYFGYSSFRRGQDETIKNVLDGKDTVCIMPTGGGKSICYQIPALVFEGTTLVISPLISLMKDQVDTLVQNGISATYINSSISIAEANQRIQLAKQGHYKLLYVAPERLDSMEFVDQLIDMKIPMIAIDEAHCISQWGHDFRPSYLHIHRILDYLPEKPLVLALTATATPQVRDDICNTLEINKENTIMTTFERENLSFSVIKGQDRNAYLADYIRQNQKESGIIYAATRKVVDQLYEDLMKAGVSVSKYHAGMSDSDRNEQQELFLRDEVSVMVATSAFGMGIDKSNIRYVIHYQLPKNMESYYQEAGRAGRDGLDSTCILLYSSQDVQVQRFLIDQSTGESRFSNELEKLQNMTDYCHTEQCLQSFILQYFGEEPKEDCGRCGNCTDNRESIDVTRESQMVLSCMIRTNQRFGKQMIAQVLTGSKNKKVIEFNFHTLPTYGLLSNRSIKEVSEFIEFLISDELIAVEHGTYPTLKVTEKGKEVLLGKENVLRKERVETRQIVQDHPLFEVLREVRKEIAQGEGVPPFVIFSDQTLKDMCVKMPQSDSELLTVKGIGEHKLVKYGSHFLQAVQHFIEENPNYAETIKTEVVSERKKSGKASANSHLETYEMYKQGIDLNEIAKERNLSRQTIENHLIRCYEDGMEVDWKSFVPAEYESLIETAVQNADGGLKSIKEQLPNEVSYFMIRAYLQIRK</sequence>
<dbReference type="InterPro" id="IPR044876">
    <property type="entry name" value="HRDC_dom_sf"/>
</dbReference>
<reference evidence="20 21" key="1">
    <citation type="journal article" date="2003" name="Nature">
        <title>Genome sequence of Bacillus cereus and comparative analysis with Bacillus anthracis.</title>
        <authorList>
            <person name="Ivanova N."/>
            <person name="Sorokin A."/>
            <person name="Anderson I."/>
            <person name="Galleron N."/>
            <person name="Candelon B."/>
            <person name="Kapatral V."/>
            <person name="Bhattacharyya A."/>
            <person name="Reznik G."/>
            <person name="Mikhailova N."/>
            <person name="Lapidus A."/>
            <person name="Chu L."/>
            <person name="Mazur M."/>
            <person name="Goltsman E."/>
            <person name="Larsen N."/>
            <person name="D'Souza M."/>
            <person name="Walunas T."/>
            <person name="Grechkin Y."/>
            <person name="Pusch G."/>
            <person name="Haselkorn R."/>
            <person name="Fonstein M."/>
            <person name="Ehrlich S.D."/>
            <person name="Overbeek R."/>
            <person name="Kyrpides N."/>
        </authorList>
    </citation>
    <scope>NUCLEOTIDE SEQUENCE [LARGE SCALE GENOMIC DNA]</scope>
    <source>
        <strain evidence="21">ATCC 14579 / DSM 31 / CCUG 7414 / JCM 2152 / NBRC 15305 / NCIMB 9373 / NCTC 2599 / NRRL B-3711</strain>
    </source>
</reference>
<dbReference type="PROSITE" id="PS50967">
    <property type="entry name" value="HRDC"/>
    <property type="match status" value="1"/>
</dbReference>
<evidence type="ECO:0000256" key="11">
    <source>
        <dbReference type="ARBA" id="ARBA00023125"/>
    </source>
</evidence>
<evidence type="ECO:0000256" key="5">
    <source>
        <dbReference type="ARBA" id="ARBA00022741"/>
    </source>
</evidence>
<keyword evidence="9" id="KW-0862">Zinc</keyword>
<dbReference type="OrthoDB" id="9763310at2"/>
<feature type="domain" description="HRDC" evidence="17">
    <location>
        <begin position="512"/>
        <end position="592"/>
    </location>
</feature>
<dbReference type="Gene3D" id="1.10.10.10">
    <property type="entry name" value="Winged helix-like DNA-binding domain superfamily/Winged helix DNA-binding domain"/>
    <property type="match status" value="1"/>
</dbReference>
<dbReference type="PATRIC" id="fig|226900.8.peg.2875"/>
<organism evidence="20 21">
    <name type="scientific">Bacillus cereus (strain ATCC 14579 / DSM 31 / CCUG 7414 / JCM 2152 / NBRC 15305 / NCIMB 9373 / NCTC 2599 / NRRL B-3711)</name>
    <dbReference type="NCBI Taxonomy" id="226900"/>
    <lineage>
        <taxon>Bacteria</taxon>
        <taxon>Bacillati</taxon>
        <taxon>Bacillota</taxon>
        <taxon>Bacilli</taxon>
        <taxon>Bacillales</taxon>
        <taxon>Bacillaceae</taxon>
        <taxon>Bacillus</taxon>
        <taxon>Bacillus cereus group</taxon>
    </lineage>
</organism>
<evidence type="ECO:0000256" key="13">
    <source>
        <dbReference type="ARBA" id="ARBA00023204"/>
    </source>
</evidence>
<dbReference type="NCBIfam" id="TIGR00614">
    <property type="entry name" value="recQ_fam"/>
    <property type="match status" value="1"/>
</dbReference>
<dbReference type="HOGENOM" id="CLU_001103_14_3_9"/>
<dbReference type="GO" id="GO:0030894">
    <property type="term" value="C:replisome"/>
    <property type="evidence" value="ECO:0000318"/>
    <property type="project" value="GO_Central"/>
</dbReference>
<evidence type="ECO:0000313" key="21">
    <source>
        <dbReference type="Proteomes" id="UP000001417"/>
    </source>
</evidence>
<dbReference type="SMR" id="Q81CF4"/>
<dbReference type="GO" id="GO:0005694">
    <property type="term" value="C:chromosome"/>
    <property type="evidence" value="ECO:0000318"/>
    <property type="project" value="GO_Central"/>
</dbReference>
<dbReference type="SUPFAM" id="SSF47819">
    <property type="entry name" value="HRDC-like"/>
    <property type="match status" value="1"/>
</dbReference>
<feature type="domain" description="Helicase ATP-binding" evidence="18">
    <location>
        <begin position="26"/>
        <end position="195"/>
    </location>
</feature>
<evidence type="ECO:0000259" key="17">
    <source>
        <dbReference type="PROSITE" id="PS50967"/>
    </source>
</evidence>